<dbReference type="STRING" id="1907941.BKE30_11545"/>
<evidence type="ECO:0000256" key="7">
    <source>
        <dbReference type="SAM" id="MobiDB-lite"/>
    </source>
</evidence>
<dbReference type="PROSITE" id="PS50045">
    <property type="entry name" value="SIGMA54_INTERACT_4"/>
    <property type="match status" value="1"/>
</dbReference>
<organism evidence="10 11">
    <name type="scientific">Alkanindiges hydrocarboniclasticus</name>
    <dbReference type="NCBI Taxonomy" id="1907941"/>
    <lineage>
        <taxon>Bacteria</taxon>
        <taxon>Pseudomonadati</taxon>
        <taxon>Pseudomonadota</taxon>
        <taxon>Gammaproteobacteria</taxon>
        <taxon>Moraxellales</taxon>
        <taxon>Moraxellaceae</taxon>
        <taxon>Alkanindiges</taxon>
    </lineage>
</organism>
<dbReference type="Proteomes" id="UP000192132">
    <property type="component" value="Unassembled WGS sequence"/>
</dbReference>
<dbReference type="PROSITE" id="PS00688">
    <property type="entry name" value="SIGMA54_INTERACT_3"/>
    <property type="match status" value="1"/>
</dbReference>
<dbReference type="InterPro" id="IPR002197">
    <property type="entry name" value="HTH_Fis"/>
</dbReference>
<proteinExistence type="predicted"/>
<evidence type="ECO:0000256" key="6">
    <source>
        <dbReference type="PROSITE-ProRule" id="PRU00169"/>
    </source>
</evidence>
<reference evidence="10 11" key="1">
    <citation type="submission" date="2016-10" db="EMBL/GenBank/DDBJ databases">
        <title>Draft Genome sequence of Alkanindiges sp. strain H1.</title>
        <authorList>
            <person name="Subhash Y."/>
            <person name="Lee S."/>
        </authorList>
    </citation>
    <scope>NUCLEOTIDE SEQUENCE [LARGE SCALE GENOMIC DNA]</scope>
    <source>
        <strain evidence="10 11">H1</strain>
    </source>
</reference>
<dbReference type="Pfam" id="PF02954">
    <property type="entry name" value="HTH_8"/>
    <property type="match status" value="1"/>
</dbReference>
<dbReference type="InterPro" id="IPR003593">
    <property type="entry name" value="AAA+_ATPase"/>
</dbReference>
<dbReference type="EMBL" id="MLCN01000029">
    <property type="protein sequence ID" value="ONG38786.1"/>
    <property type="molecule type" value="Genomic_DNA"/>
</dbReference>
<dbReference type="SMART" id="SM00382">
    <property type="entry name" value="AAA"/>
    <property type="match status" value="1"/>
</dbReference>
<dbReference type="PROSITE" id="PS50110">
    <property type="entry name" value="RESPONSE_REGULATORY"/>
    <property type="match status" value="1"/>
</dbReference>
<dbReference type="SMART" id="SM00448">
    <property type="entry name" value="REC"/>
    <property type="match status" value="1"/>
</dbReference>
<dbReference type="InterPro" id="IPR011006">
    <property type="entry name" value="CheY-like_superfamily"/>
</dbReference>
<keyword evidence="11" id="KW-1185">Reference proteome</keyword>
<dbReference type="PRINTS" id="PR00819">
    <property type="entry name" value="CBXCFQXSUPER"/>
</dbReference>
<evidence type="ECO:0000259" key="8">
    <source>
        <dbReference type="PROSITE" id="PS50045"/>
    </source>
</evidence>
<protein>
    <submittedName>
        <fullName evidence="10">Sigma-54-dependent Fis family transcriptional regulator</fullName>
    </submittedName>
</protein>
<dbReference type="GO" id="GO:0005524">
    <property type="term" value="F:ATP binding"/>
    <property type="evidence" value="ECO:0007669"/>
    <property type="project" value="UniProtKB-KW"/>
</dbReference>
<keyword evidence="2" id="KW-0067">ATP-binding</keyword>
<dbReference type="GO" id="GO:0000160">
    <property type="term" value="P:phosphorelay signal transduction system"/>
    <property type="evidence" value="ECO:0007669"/>
    <property type="project" value="InterPro"/>
</dbReference>
<name>A0A1S8CSC7_9GAMM</name>
<dbReference type="PANTHER" id="PTHR32071:SF100">
    <property type="entry name" value="RESPONSE REGULATOR PROTEIN PILR"/>
    <property type="match status" value="1"/>
</dbReference>
<evidence type="ECO:0000313" key="11">
    <source>
        <dbReference type="Proteomes" id="UP000192132"/>
    </source>
</evidence>
<evidence type="ECO:0000259" key="9">
    <source>
        <dbReference type="PROSITE" id="PS50110"/>
    </source>
</evidence>
<accession>A0A1S8CSC7</accession>
<evidence type="ECO:0000256" key="3">
    <source>
        <dbReference type="ARBA" id="ARBA00023015"/>
    </source>
</evidence>
<dbReference type="SUPFAM" id="SSF52540">
    <property type="entry name" value="P-loop containing nucleoside triphosphate hydrolases"/>
    <property type="match status" value="1"/>
</dbReference>
<dbReference type="InterPro" id="IPR001789">
    <property type="entry name" value="Sig_transdc_resp-reg_receiver"/>
</dbReference>
<gene>
    <name evidence="10" type="ORF">BKE30_11545</name>
</gene>
<keyword evidence="4" id="KW-0238">DNA-binding</keyword>
<evidence type="ECO:0000256" key="4">
    <source>
        <dbReference type="ARBA" id="ARBA00023125"/>
    </source>
</evidence>
<evidence type="ECO:0000256" key="2">
    <source>
        <dbReference type="ARBA" id="ARBA00022840"/>
    </source>
</evidence>
<keyword evidence="3" id="KW-0805">Transcription regulation</keyword>
<dbReference type="SUPFAM" id="SSF52172">
    <property type="entry name" value="CheY-like"/>
    <property type="match status" value="1"/>
</dbReference>
<dbReference type="InterPro" id="IPR027417">
    <property type="entry name" value="P-loop_NTPase"/>
</dbReference>
<dbReference type="Pfam" id="PF00072">
    <property type="entry name" value="Response_reg"/>
    <property type="match status" value="1"/>
</dbReference>
<dbReference type="SUPFAM" id="SSF46689">
    <property type="entry name" value="Homeodomain-like"/>
    <property type="match status" value="1"/>
</dbReference>
<dbReference type="OrthoDB" id="9804019at2"/>
<dbReference type="PANTHER" id="PTHR32071">
    <property type="entry name" value="TRANSCRIPTIONAL REGULATORY PROTEIN"/>
    <property type="match status" value="1"/>
</dbReference>
<dbReference type="GO" id="GO:0043565">
    <property type="term" value="F:sequence-specific DNA binding"/>
    <property type="evidence" value="ECO:0007669"/>
    <property type="project" value="InterPro"/>
</dbReference>
<dbReference type="FunFam" id="3.40.50.300:FF:000006">
    <property type="entry name" value="DNA-binding transcriptional regulator NtrC"/>
    <property type="match status" value="1"/>
</dbReference>
<feature type="region of interest" description="Disordered" evidence="7">
    <location>
        <begin position="401"/>
        <end position="423"/>
    </location>
</feature>
<dbReference type="InterPro" id="IPR002078">
    <property type="entry name" value="Sigma_54_int"/>
</dbReference>
<dbReference type="PROSITE" id="PS00676">
    <property type="entry name" value="SIGMA54_INTERACT_2"/>
    <property type="match status" value="1"/>
</dbReference>
<dbReference type="Gene3D" id="1.10.8.60">
    <property type="match status" value="1"/>
</dbReference>
<dbReference type="Pfam" id="PF00158">
    <property type="entry name" value="Sigma54_activat"/>
    <property type="match status" value="1"/>
</dbReference>
<evidence type="ECO:0000313" key="10">
    <source>
        <dbReference type="EMBL" id="ONG38786.1"/>
    </source>
</evidence>
<evidence type="ECO:0000256" key="1">
    <source>
        <dbReference type="ARBA" id="ARBA00022741"/>
    </source>
</evidence>
<sequence>MHLNRPLALIVDDEEDLRVLMRMTLKRMNIDCYVADSLQQAHQLLKKSKFDVCLTDLNLPDGSGLQLVQTISQHYPQLPVAVITAYGSMDIAIDALKAGAFDFVSKPIEMPRLKSLIEQALKVNTQEQLVSQGIEDQKLLGKSPVMQQLKATLHKLARSQAPVYISGESGTGKEVAARLIHLLGPRNNGPFIPVNCGAIPSELMESEFFGHKKGSFTGATEDKVGLFQSAQGGTLFLDEVADLPLSMQVKLLRAIQEKKIRPIGTQQEISVDIRLLSATHKNLQQLVQQGMFRQDLYYRIHVIEVNMPPLRERGSDILLLANNFIEKICQEWGITQPVLSKAAQQALMQYNFPGNVRELHNVLERALTLSDGQEIQPDSLQLPGFGSSQPPILSTQQLVPEPPCLTDAVPSNKTDSKLDSKGLPSEGLESYLEDIEKQLILQALESSYWNRTVAAKKLGMTFRSLRYRLKKFGLDSDTDDEDEGR</sequence>
<dbReference type="RefSeq" id="WP_076878749.1">
    <property type="nucleotide sequence ID" value="NZ_MLCN01000029.1"/>
</dbReference>
<feature type="domain" description="Response regulatory" evidence="9">
    <location>
        <begin position="7"/>
        <end position="121"/>
    </location>
</feature>
<dbReference type="AlphaFoldDB" id="A0A1S8CSC7"/>
<feature type="domain" description="Sigma-54 factor interaction" evidence="8">
    <location>
        <begin position="139"/>
        <end position="368"/>
    </location>
</feature>
<dbReference type="Pfam" id="PF25601">
    <property type="entry name" value="AAA_lid_14"/>
    <property type="match status" value="1"/>
</dbReference>
<dbReference type="InterPro" id="IPR025944">
    <property type="entry name" value="Sigma_54_int_dom_CS"/>
</dbReference>
<dbReference type="GO" id="GO:0006355">
    <property type="term" value="P:regulation of DNA-templated transcription"/>
    <property type="evidence" value="ECO:0007669"/>
    <property type="project" value="InterPro"/>
</dbReference>
<dbReference type="InterPro" id="IPR058031">
    <property type="entry name" value="AAA_lid_NorR"/>
</dbReference>
<dbReference type="PRINTS" id="PR01590">
    <property type="entry name" value="HTHFIS"/>
</dbReference>
<dbReference type="Gene3D" id="3.40.50.2300">
    <property type="match status" value="1"/>
</dbReference>
<feature type="modified residue" description="4-aspartylphosphate" evidence="6">
    <location>
        <position position="56"/>
    </location>
</feature>
<dbReference type="Gene3D" id="1.10.10.60">
    <property type="entry name" value="Homeodomain-like"/>
    <property type="match status" value="1"/>
</dbReference>
<dbReference type="InterPro" id="IPR009057">
    <property type="entry name" value="Homeodomain-like_sf"/>
</dbReference>
<dbReference type="InterPro" id="IPR000641">
    <property type="entry name" value="CbxX/CfxQ"/>
</dbReference>
<evidence type="ECO:0000256" key="5">
    <source>
        <dbReference type="ARBA" id="ARBA00023163"/>
    </source>
</evidence>
<dbReference type="InterPro" id="IPR025943">
    <property type="entry name" value="Sigma_54_int_dom_ATP-bd_2"/>
</dbReference>
<keyword evidence="6" id="KW-0597">Phosphoprotein</keyword>
<dbReference type="CDD" id="cd00009">
    <property type="entry name" value="AAA"/>
    <property type="match status" value="1"/>
</dbReference>
<dbReference type="Gene3D" id="3.40.50.300">
    <property type="entry name" value="P-loop containing nucleotide triphosphate hydrolases"/>
    <property type="match status" value="1"/>
</dbReference>
<keyword evidence="1" id="KW-0547">Nucleotide-binding</keyword>
<keyword evidence="5" id="KW-0804">Transcription</keyword>
<comment type="caution">
    <text evidence="10">The sequence shown here is derived from an EMBL/GenBank/DDBJ whole genome shotgun (WGS) entry which is preliminary data.</text>
</comment>